<reference evidence="2 3" key="1">
    <citation type="submission" date="2023-07" db="EMBL/GenBank/DDBJ databases">
        <title>Sorghum-associated microbial communities from plants grown in Nebraska, USA.</title>
        <authorList>
            <person name="Schachtman D."/>
        </authorList>
    </citation>
    <scope>NUCLEOTIDE SEQUENCE [LARGE SCALE GENOMIC DNA]</scope>
    <source>
        <strain evidence="2 3">2980</strain>
    </source>
</reference>
<proteinExistence type="predicted"/>
<organism evidence="2 3">
    <name type="scientific">Microbacterium resistens</name>
    <dbReference type="NCBI Taxonomy" id="156977"/>
    <lineage>
        <taxon>Bacteria</taxon>
        <taxon>Bacillati</taxon>
        <taxon>Actinomycetota</taxon>
        <taxon>Actinomycetes</taxon>
        <taxon>Micrococcales</taxon>
        <taxon>Microbacteriaceae</taxon>
        <taxon>Microbacterium</taxon>
    </lineage>
</organism>
<feature type="domain" description="Helix-turn-helix" evidence="1">
    <location>
        <begin position="7"/>
        <end position="59"/>
    </location>
</feature>
<sequence>MSVVVRLFTIPDAGGVLGRSRDTVYRMVAAGELRAVRIRRGSKSFMRIREDDLQAYIDSLEAVE</sequence>
<dbReference type="EMBL" id="JAVDUM010000010">
    <property type="protein sequence ID" value="MDR6867868.1"/>
    <property type="molecule type" value="Genomic_DNA"/>
</dbReference>
<evidence type="ECO:0000259" key="1">
    <source>
        <dbReference type="Pfam" id="PF12728"/>
    </source>
</evidence>
<dbReference type="InterPro" id="IPR041657">
    <property type="entry name" value="HTH_17"/>
</dbReference>
<name>A0ABU1SE27_9MICO</name>
<dbReference type="Pfam" id="PF12728">
    <property type="entry name" value="HTH_17"/>
    <property type="match status" value="1"/>
</dbReference>
<dbReference type="RefSeq" id="WP_310021118.1">
    <property type="nucleotide sequence ID" value="NZ_JAVDUM010000010.1"/>
</dbReference>
<dbReference type="NCBIfam" id="TIGR01764">
    <property type="entry name" value="excise"/>
    <property type="match status" value="1"/>
</dbReference>
<evidence type="ECO:0000313" key="3">
    <source>
        <dbReference type="Proteomes" id="UP001259347"/>
    </source>
</evidence>
<comment type="caution">
    <text evidence="2">The sequence shown here is derived from an EMBL/GenBank/DDBJ whole genome shotgun (WGS) entry which is preliminary data.</text>
</comment>
<keyword evidence="3" id="KW-1185">Reference proteome</keyword>
<dbReference type="InterPro" id="IPR010093">
    <property type="entry name" value="SinI_DNA-bd"/>
</dbReference>
<accession>A0ABU1SE27</accession>
<evidence type="ECO:0000313" key="2">
    <source>
        <dbReference type="EMBL" id="MDR6867868.1"/>
    </source>
</evidence>
<gene>
    <name evidence="2" type="ORF">J2Y69_002476</name>
</gene>
<dbReference type="Proteomes" id="UP001259347">
    <property type="component" value="Unassembled WGS sequence"/>
</dbReference>
<protein>
    <submittedName>
        <fullName evidence="2">Excisionase family DNA binding protein</fullName>
    </submittedName>
</protein>